<dbReference type="Proteomes" id="UP001168478">
    <property type="component" value="Unassembled WGS sequence"/>
</dbReference>
<dbReference type="EMBL" id="JAUEIF010000009">
    <property type="protein sequence ID" value="MDN0025790.1"/>
    <property type="molecule type" value="Genomic_DNA"/>
</dbReference>
<gene>
    <name evidence="1" type="ORF">QVN84_09715</name>
</gene>
<proteinExistence type="predicted"/>
<organism evidence="1 2">
    <name type="scientific">Leyella lascolaii</name>
    <dbReference type="NCBI Taxonomy" id="1776379"/>
    <lineage>
        <taxon>Bacteria</taxon>
        <taxon>Pseudomonadati</taxon>
        <taxon>Bacteroidota</taxon>
        <taxon>Bacteroidia</taxon>
        <taxon>Bacteroidales</taxon>
        <taxon>Prevotellaceae</taxon>
        <taxon>Leyella</taxon>
    </lineage>
</organism>
<protein>
    <submittedName>
        <fullName evidence="1">Uncharacterized protein</fullName>
    </submittedName>
</protein>
<evidence type="ECO:0000313" key="1">
    <source>
        <dbReference type="EMBL" id="MDN0025790.1"/>
    </source>
</evidence>
<evidence type="ECO:0000313" key="2">
    <source>
        <dbReference type="Proteomes" id="UP001168478"/>
    </source>
</evidence>
<reference evidence="1" key="1">
    <citation type="submission" date="2023-06" db="EMBL/GenBank/DDBJ databases">
        <authorList>
            <person name="Zeman M."/>
            <person name="Kubasova T."/>
            <person name="Jahodarova E."/>
            <person name="Nykrynova M."/>
            <person name="Rychlik I."/>
        </authorList>
    </citation>
    <scope>NUCLEOTIDE SEQUENCE</scope>
    <source>
        <strain evidence="1">ET15</strain>
    </source>
</reference>
<comment type="caution">
    <text evidence="1">The sequence shown here is derived from an EMBL/GenBank/DDBJ whole genome shotgun (WGS) entry which is preliminary data.</text>
</comment>
<dbReference type="AlphaFoldDB" id="A0AAW7JV81"/>
<sequence>MKRRICKKLHIKDYVELGTLVKFTAPHDNEDKLLYRFQAIVEKHNLFAWGGGCQTLITPKMDNDYIVPNVIEQFILGMMNVEDSDTMAFIIHKPGGNADQSAFVKEIKEVFNEVKYKLEVFENIDLWRKAY</sequence>
<name>A0AAW7JV81_9BACT</name>
<accession>A0AAW7JV81</accession>
<reference evidence="1" key="2">
    <citation type="submission" date="2023-08" db="EMBL/GenBank/DDBJ databases">
        <title>Identification and characterization of horizontal gene transfer across gut microbiota members of farm animals based on homology search.</title>
        <authorList>
            <person name="Schwarzerova J."/>
            <person name="Nykrynova M."/>
            <person name="Jureckova K."/>
            <person name="Cejkova D."/>
            <person name="Rychlik I."/>
        </authorList>
    </citation>
    <scope>NUCLEOTIDE SEQUENCE</scope>
    <source>
        <strain evidence="1">ET15</strain>
    </source>
</reference>
<dbReference type="RefSeq" id="WP_289836549.1">
    <property type="nucleotide sequence ID" value="NZ_JAUEIF010000009.1"/>
</dbReference>